<comment type="similarity">
    <text evidence="1">Belongs to the peptidase C40 family.</text>
</comment>
<dbReference type="InterPro" id="IPR051202">
    <property type="entry name" value="Peptidase_C40"/>
</dbReference>
<gene>
    <name evidence="6" type="ORF">IAB91_06815</name>
</gene>
<comment type="caution">
    <text evidence="6">The sequence shown here is derived from an EMBL/GenBank/DDBJ whole genome shotgun (WGS) entry which is preliminary data.</text>
</comment>
<reference evidence="6" key="2">
    <citation type="journal article" date="2021" name="PeerJ">
        <title>Extensive microbial diversity within the chicken gut microbiome revealed by metagenomics and culture.</title>
        <authorList>
            <person name="Gilroy R."/>
            <person name="Ravi A."/>
            <person name="Getino M."/>
            <person name="Pursley I."/>
            <person name="Horton D.L."/>
            <person name="Alikhan N.F."/>
            <person name="Baker D."/>
            <person name="Gharbi K."/>
            <person name="Hall N."/>
            <person name="Watson M."/>
            <person name="Adriaenssens E.M."/>
            <person name="Foster-Nyarko E."/>
            <person name="Jarju S."/>
            <person name="Secka A."/>
            <person name="Antonio M."/>
            <person name="Oren A."/>
            <person name="Chaudhuri R.R."/>
            <person name="La Ragione R."/>
            <person name="Hildebrand F."/>
            <person name="Pallen M.J."/>
        </authorList>
    </citation>
    <scope>NUCLEOTIDE SEQUENCE</scope>
    <source>
        <strain evidence="6">B1-13419</strain>
    </source>
</reference>
<keyword evidence="3" id="KW-0378">Hydrolase</keyword>
<keyword evidence="2" id="KW-0645">Protease</keyword>
<evidence type="ECO:0000256" key="4">
    <source>
        <dbReference type="ARBA" id="ARBA00022807"/>
    </source>
</evidence>
<keyword evidence="4" id="KW-0788">Thiol protease</keyword>
<dbReference type="Gene3D" id="2.30.30.40">
    <property type="entry name" value="SH3 Domains"/>
    <property type="match status" value="2"/>
</dbReference>
<feature type="domain" description="NlpC/P60" evidence="5">
    <location>
        <begin position="169"/>
        <end position="320"/>
    </location>
</feature>
<evidence type="ECO:0000313" key="6">
    <source>
        <dbReference type="EMBL" id="MBO8474983.1"/>
    </source>
</evidence>
<dbReference type="Pfam" id="PF00877">
    <property type="entry name" value="NLPC_P60"/>
    <property type="match status" value="1"/>
</dbReference>
<dbReference type="InterPro" id="IPR041382">
    <property type="entry name" value="SH3_16"/>
</dbReference>
<dbReference type="GO" id="GO:0006508">
    <property type="term" value="P:proteolysis"/>
    <property type="evidence" value="ECO:0007669"/>
    <property type="project" value="UniProtKB-KW"/>
</dbReference>
<dbReference type="Proteomes" id="UP000823757">
    <property type="component" value="Unassembled WGS sequence"/>
</dbReference>
<reference evidence="6" key="1">
    <citation type="submission" date="2020-10" db="EMBL/GenBank/DDBJ databases">
        <authorList>
            <person name="Gilroy R."/>
        </authorList>
    </citation>
    <scope>NUCLEOTIDE SEQUENCE</scope>
    <source>
        <strain evidence="6">B1-13419</strain>
    </source>
</reference>
<evidence type="ECO:0000256" key="1">
    <source>
        <dbReference type="ARBA" id="ARBA00007074"/>
    </source>
</evidence>
<dbReference type="PANTHER" id="PTHR47053">
    <property type="entry name" value="MUREIN DD-ENDOPEPTIDASE MEPH-RELATED"/>
    <property type="match status" value="1"/>
</dbReference>
<dbReference type="PANTHER" id="PTHR47053:SF1">
    <property type="entry name" value="MUREIN DD-ENDOPEPTIDASE MEPH-RELATED"/>
    <property type="match status" value="1"/>
</dbReference>
<organism evidence="6 7">
    <name type="scientific">Candidatus Cryptobacteroides faecigallinarum</name>
    <dbReference type="NCBI Taxonomy" id="2840763"/>
    <lineage>
        <taxon>Bacteria</taxon>
        <taxon>Pseudomonadati</taxon>
        <taxon>Bacteroidota</taxon>
        <taxon>Bacteroidia</taxon>
        <taxon>Bacteroidales</taxon>
        <taxon>Candidatus Cryptobacteroides</taxon>
    </lineage>
</organism>
<accession>A0A9D9ILL3</accession>
<dbReference type="SUPFAM" id="SSF54001">
    <property type="entry name" value="Cysteine proteinases"/>
    <property type="match status" value="1"/>
</dbReference>
<dbReference type="EMBL" id="JADIMD010000103">
    <property type="protein sequence ID" value="MBO8474983.1"/>
    <property type="molecule type" value="Genomic_DNA"/>
</dbReference>
<evidence type="ECO:0000313" key="7">
    <source>
        <dbReference type="Proteomes" id="UP000823757"/>
    </source>
</evidence>
<dbReference type="AlphaFoldDB" id="A0A9D9ILL3"/>
<dbReference type="InterPro" id="IPR038765">
    <property type="entry name" value="Papain-like_cys_pep_sf"/>
</dbReference>
<dbReference type="GO" id="GO:0008234">
    <property type="term" value="F:cysteine-type peptidase activity"/>
    <property type="evidence" value="ECO:0007669"/>
    <property type="project" value="UniProtKB-KW"/>
</dbReference>
<evidence type="ECO:0000259" key="5">
    <source>
        <dbReference type="PROSITE" id="PS51935"/>
    </source>
</evidence>
<proteinExistence type="inferred from homology"/>
<evidence type="ECO:0000256" key="2">
    <source>
        <dbReference type="ARBA" id="ARBA00022670"/>
    </source>
</evidence>
<dbReference type="Pfam" id="PF18348">
    <property type="entry name" value="SH3_16"/>
    <property type="match status" value="1"/>
</dbReference>
<dbReference type="Gene3D" id="3.90.1720.10">
    <property type="entry name" value="endopeptidase domain like (from Nostoc punctiforme)"/>
    <property type="match status" value="1"/>
</dbReference>
<sequence length="333" mass="36899">MGTLSIMAGILLSCFSQSGPGYAVVNLSVNFLREAPDYTAELGTQALMGSVVRIIGEDGYWKQVITEEPYTAWCTDLGLVEMSDTEIREYIEAPKYICTSWRSTVLTEASVKSDKICDLVEGDILRQGMKRGHPTMKNGFAQVVLPDGRKGYVRKKDMMDYARWEETRMPDAEHIIKEAMKFTGVPYLWGGASPNGVDCSGLVRHVFLMNGIELPRNASSQAASGKDLKIPFDPGLCSAPQDMETLKAEMLRRTESLMPGDLLFFGTPGTDGGKDRITHVGIYLGNGKMIHSSHVVRTNSLIPGETGYYENSYRLIKACRILPDNDFSRVKDK</sequence>
<dbReference type="InterPro" id="IPR000064">
    <property type="entry name" value="NLP_P60_dom"/>
</dbReference>
<evidence type="ECO:0000256" key="3">
    <source>
        <dbReference type="ARBA" id="ARBA00022801"/>
    </source>
</evidence>
<name>A0A9D9ILL3_9BACT</name>
<protein>
    <submittedName>
        <fullName evidence="6">C40 family peptidase</fullName>
    </submittedName>
</protein>
<dbReference type="PROSITE" id="PS51935">
    <property type="entry name" value="NLPC_P60"/>
    <property type="match status" value="1"/>
</dbReference>